<name>A0A428TS80_9HYPO</name>
<evidence type="ECO:0000256" key="1">
    <source>
        <dbReference type="ARBA" id="ARBA00022737"/>
    </source>
</evidence>
<evidence type="ECO:0000259" key="5">
    <source>
        <dbReference type="Pfam" id="PF14420"/>
    </source>
</evidence>
<feature type="repeat" description="ANK" evidence="3">
    <location>
        <begin position="153"/>
        <end position="185"/>
    </location>
</feature>
<evidence type="ECO:0000313" key="6">
    <source>
        <dbReference type="EMBL" id="RSM04893.1"/>
    </source>
</evidence>
<dbReference type="InterPro" id="IPR002110">
    <property type="entry name" value="Ankyrin_rpt"/>
</dbReference>
<feature type="domain" description="Clr5" evidence="5">
    <location>
        <begin position="1"/>
        <end position="51"/>
    </location>
</feature>
<comment type="caution">
    <text evidence="6">The sequence shown here is derived from an EMBL/GenBank/DDBJ whole genome shotgun (WGS) entry which is preliminary data.</text>
</comment>
<proteinExistence type="predicted"/>
<feature type="repeat" description="ANK" evidence="3">
    <location>
        <begin position="250"/>
        <end position="288"/>
    </location>
</feature>
<dbReference type="PANTHER" id="PTHR24198:SF165">
    <property type="entry name" value="ANKYRIN REPEAT-CONTAINING PROTEIN-RELATED"/>
    <property type="match status" value="1"/>
</dbReference>
<evidence type="ECO:0000256" key="3">
    <source>
        <dbReference type="PROSITE-ProRule" id="PRU00023"/>
    </source>
</evidence>
<dbReference type="InterPro" id="IPR036770">
    <property type="entry name" value="Ankyrin_rpt-contain_sf"/>
</dbReference>
<reference evidence="6 7" key="1">
    <citation type="submission" date="2017-06" db="EMBL/GenBank/DDBJ databases">
        <title>Comparative genomic analysis of Ambrosia Fusariam Clade fungi.</title>
        <authorList>
            <person name="Stajich J.E."/>
            <person name="Carrillo J."/>
            <person name="Kijimoto T."/>
            <person name="Eskalen A."/>
            <person name="O'Donnell K."/>
            <person name="Kasson M."/>
        </authorList>
    </citation>
    <scope>NUCLEOTIDE SEQUENCE [LARGE SCALE GENOMIC DNA]</scope>
    <source>
        <strain evidence="6 7">NRRL62579</strain>
    </source>
</reference>
<sequence length="583" mass="65870">MTKDWEPQKEEIRKLYVLEQKPLAEVIRLIEGKSGFIASERAYREQLKKWRYLKNRTQDFPKPKKRRHTSTQSGQRPMPSLPNPEGFSMLQGEASLPGSLSTFSTFDTTHNNLHFATPHLSSAGVLEPQPHGLDQDTQIPGLSELDQNTQDEQGRTQLHRAALDKDIEQVRLLLNAGAAVDIRDHTGNTPLHNGVTAERIEIVLLILRFGPDVDARNHQGSAPLHLAISQPGVINALVDNGADVSIQDEKGDTPLHLILSTDFSRDLNIYSTAVMLLKAGADPNKKNNAEVTPFLKLLDRSYDQGLVRSAICSFLEEGGSTEQTSPDGRTPFQIFLSRLDDYGFNIDSFGSRLENTILRHFLGKGASVVTPISDGELLIVHYCKRFYRYYHLERRDKSLPKELFKRITTDEAKKVGNSLLSILVEEYAWQSMEGVGKLVRILLRHGVNPNHENLKGETPLILLFEKFGSVSGAADILASLLKHGADPWQRDYSGTCALFLTAEKKFYEFCRTMLEEDFRRQRSALTSEIEARHHTRNQLWDEWQEAARAEDWSVAKQLALLPSEDLSEEGKKNLERLRVSRFG</sequence>
<dbReference type="PROSITE" id="PS50088">
    <property type="entry name" value="ANK_REPEAT"/>
    <property type="match status" value="4"/>
</dbReference>
<feature type="repeat" description="ANK" evidence="3">
    <location>
        <begin position="219"/>
        <end position="249"/>
    </location>
</feature>
<accession>A0A428TS80</accession>
<dbReference type="Proteomes" id="UP000287144">
    <property type="component" value="Unassembled WGS sequence"/>
</dbReference>
<dbReference type="EMBL" id="NKCK01000056">
    <property type="protein sequence ID" value="RSM04893.1"/>
    <property type="molecule type" value="Genomic_DNA"/>
</dbReference>
<dbReference type="STRING" id="1325735.A0A428TS80"/>
<evidence type="ECO:0000256" key="4">
    <source>
        <dbReference type="SAM" id="MobiDB-lite"/>
    </source>
</evidence>
<gene>
    <name evidence="6" type="ORF">CEP52_006557</name>
</gene>
<keyword evidence="7" id="KW-1185">Reference proteome</keyword>
<evidence type="ECO:0000313" key="7">
    <source>
        <dbReference type="Proteomes" id="UP000287144"/>
    </source>
</evidence>
<feature type="repeat" description="ANK" evidence="3">
    <location>
        <begin position="186"/>
        <end position="218"/>
    </location>
</feature>
<dbReference type="Pfam" id="PF14420">
    <property type="entry name" value="Clr5"/>
    <property type="match status" value="1"/>
</dbReference>
<dbReference type="SMART" id="SM00248">
    <property type="entry name" value="ANK"/>
    <property type="match status" value="6"/>
</dbReference>
<dbReference type="Pfam" id="PF00023">
    <property type="entry name" value="Ank"/>
    <property type="match status" value="2"/>
</dbReference>
<organism evidence="6 7">
    <name type="scientific">Fusarium oligoseptatum</name>
    <dbReference type="NCBI Taxonomy" id="2604345"/>
    <lineage>
        <taxon>Eukaryota</taxon>
        <taxon>Fungi</taxon>
        <taxon>Dikarya</taxon>
        <taxon>Ascomycota</taxon>
        <taxon>Pezizomycotina</taxon>
        <taxon>Sordariomycetes</taxon>
        <taxon>Hypocreomycetidae</taxon>
        <taxon>Hypocreales</taxon>
        <taxon>Nectriaceae</taxon>
        <taxon>Fusarium</taxon>
        <taxon>Fusarium solani species complex</taxon>
    </lineage>
</organism>
<keyword evidence="1" id="KW-0677">Repeat</keyword>
<evidence type="ECO:0000256" key="2">
    <source>
        <dbReference type="ARBA" id="ARBA00023043"/>
    </source>
</evidence>
<feature type="region of interest" description="Disordered" evidence="4">
    <location>
        <begin position="54"/>
        <end position="87"/>
    </location>
</feature>
<dbReference type="AlphaFoldDB" id="A0A428TS80"/>
<dbReference type="InterPro" id="IPR025676">
    <property type="entry name" value="Clr5_dom"/>
</dbReference>
<protein>
    <recommendedName>
        <fullName evidence="5">Clr5 domain-containing protein</fullName>
    </recommendedName>
</protein>
<dbReference type="Pfam" id="PF12796">
    <property type="entry name" value="Ank_2"/>
    <property type="match status" value="1"/>
</dbReference>
<dbReference type="PANTHER" id="PTHR24198">
    <property type="entry name" value="ANKYRIN REPEAT AND PROTEIN KINASE DOMAIN-CONTAINING PROTEIN"/>
    <property type="match status" value="1"/>
</dbReference>
<dbReference type="PROSITE" id="PS50297">
    <property type="entry name" value="ANK_REP_REGION"/>
    <property type="match status" value="2"/>
</dbReference>
<dbReference type="Gene3D" id="1.25.40.20">
    <property type="entry name" value="Ankyrin repeat-containing domain"/>
    <property type="match status" value="3"/>
</dbReference>
<dbReference type="SUPFAM" id="SSF48403">
    <property type="entry name" value="Ankyrin repeat"/>
    <property type="match status" value="1"/>
</dbReference>
<keyword evidence="2 3" id="KW-0040">ANK repeat</keyword>